<dbReference type="Proteomes" id="UP000218810">
    <property type="component" value="Unassembled WGS sequence"/>
</dbReference>
<evidence type="ECO:0000256" key="2">
    <source>
        <dbReference type="ARBA" id="ARBA00023141"/>
    </source>
</evidence>
<dbReference type="HAMAP" id="MF_00214">
    <property type="entry name" value="AroD"/>
    <property type="match status" value="1"/>
</dbReference>
<dbReference type="CDD" id="cd00502">
    <property type="entry name" value="DHQase_I"/>
    <property type="match status" value="1"/>
</dbReference>
<feature type="region of interest" description="Disordered" evidence="6">
    <location>
        <begin position="46"/>
        <end position="65"/>
    </location>
</feature>
<keyword evidence="5" id="KW-0028">Amino-acid biosynthesis</keyword>
<proteinExistence type="inferred from homology"/>
<feature type="binding site" evidence="5">
    <location>
        <position position="266"/>
    </location>
    <ligand>
        <name>3-dehydroquinate</name>
        <dbReference type="ChEBI" id="CHEBI:32364"/>
    </ligand>
</feature>
<dbReference type="InterPro" id="IPR001381">
    <property type="entry name" value="DHquinase_I"/>
</dbReference>
<dbReference type="GO" id="GO:0046279">
    <property type="term" value="P:3,4-dihydroxybenzoate biosynthetic process"/>
    <property type="evidence" value="ECO:0007669"/>
    <property type="project" value="TreeGrafter"/>
</dbReference>
<comment type="catalytic activity">
    <reaction evidence="1 5">
        <text>3-dehydroquinate = 3-dehydroshikimate + H2O</text>
        <dbReference type="Rhea" id="RHEA:21096"/>
        <dbReference type="ChEBI" id="CHEBI:15377"/>
        <dbReference type="ChEBI" id="CHEBI:16630"/>
        <dbReference type="ChEBI" id="CHEBI:32364"/>
        <dbReference type="EC" id="4.2.1.10"/>
    </reaction>
</comment>
<evidence type="ECO:0000313" key="7">
    <source>
        <dbReference type="EMBL" id="PAY22623.1"/>
    </source>
</evidence>
<evidence type="ECO:0000256" key="3">
    <source>
        <dbReference type="ARBA" id="ARBA00023239"/>
    </source>
</evidence>
<comment type="function">
    <text evidence="5">Involved in the third step of the chorismate pathway, which leads to the biosynthesis of aromatic amino acids. Catalyzes the cis-dehydration of 3-dehydroquinate (DHQ) and introduces the first double bond of the aromatic ring to yield 3-dehydroshikimate.</text>
</comment>
<dbReference type="Pfam" id="PF01487">
    <property type="entry name" value="DHquinase_I"/>
    <property type="match status" value="1"/>
</dbReference>
<evidence type="ECO:0000313" key="8">
    <source>
        <dbReference type="Proteomes" id="UP000218810"/>
    </source>
</evidence>
<keyword evidence="8" id="KW-1185">Reference proteome</keyword>
<dbReference type="EMBL" id="NTGA01000022">
    <property type="protein sequence ID" value="PAY22623.1"/>
    <property type="molecule type" value="Genomic_DNA"/>
</dbReference>
<dbReference type="SUPFAM" id="SSF51569">
    <property type="entry name" value="Aldolase"/>
    <property type="match status" value="1"/>
</dbReference>
<evidence type="ECO:0000256" key="5">
    <source>
        <dbReference type="HAMAP-Rule" id="MF_00214"/>
    </source>
</evidence>
<dbReference type="GO" id="GO:0009073">
    <property type="term" value="P:aromatic amino acid family biosynthetic process"/>
    <property type="evidence" value="ECO:0007669"/>
    <property type="project" value="UniProtKB-KW"/>
</dbReference>
<evidence type="ECO:0000256" key="4">
    <source>
        <dbReference type="ARBA" id="ARBA00023270"/>
    </source>
</evidence>
<dbReference type="InterPro" id="IPR050146">
    <property type="entry name" value="Type-I_3-dehydroquinase"/>
</dbReference>
<sequence length="292" mass="29821">MPRHRLLLDSRSPSIIVPLTGRDLPELESQTDALLTADAEYRCTPEVGAPLNGASPDAGSSAGRSTDRLVDVVEWRVDLFEPFTAGAGGDPARAVKALERLSTLLPEVPILATFRTRSEGGGAEISPASYLAVVEALSATGAAAAVDVEHLHPLAAQAIAAAHRHRVPVVASTHDFAATPPAEEIVARLAAMEDAGADVAKIAVTPRSAADVVALLSATEERHRVARIPLITMSMGALGAVTRLGGGPFGSSATFATVGAASAPGQLPADGVRRALDLLSSGSAPGGEPVYS</sequence>
<dbReference type="PANTHER" id="PTHR43699">
    <property type="entry name" value="3-DEHYDROQUINATE DEHYDRATASE"/>
    <property type="match status" value="1"/>
</dbReference>
<dbReference type="PANTHER" id="PTHR43699:SF1">
    <property type="entry name" value="3-DEHYDROQUINATE DEHYDRATASE"/>
    <property type="match status" value="1"/>
</dbReference>
<feature type="binding site" evidence="5">
    <location>
        <position position="243"/>
    </location>
    <ligand>
        <name>3-dehydroquinate</name>
        <dbReference type="ChEBI" id="CHEBI:32364"/>
    </ligand>
</feature>
<dbReference type="InterPro" id="IPR013785">
    <property type="entry name" value="Aldolase_TIM"/>
</dbReference>
<keyword evidence="3 5" id="KW-0456">Lyase</keyword>
<dbReference type="OrthoDB" id="9813659at2"/>
<keyword evidence="2 5" id="KW-0057">Aromatic amino acid biosynthesis</keyword>
<evidence type="ECO:0000256" key="6">
    <source>
        <dbReference type="SAM" id="MobiDB-lite"/>
    </source>
</evidence>
<accession>A0A2A2WNK4</accession>
<feature type="binding site" evidence="5">
    <location>
        <position position="115"/>
    </location>
    <ligand>
        <name>3-dehydroquinate</name>
        <dbReference type="ChEBI" id="CHEBI:32364"/>
    </ligand>
</feature>
<dbReference type="FunFam" id="3.20.20.70:FF:000047">
    <property type="entry name" value="3-dehydroquinate dehydratase"/>
    <property type="match status" value="1"/>
</dbReference>
<feature type="active site" description="Schiff-base intermediate with substrate" evidence="5">
    <location>
        <position position="201"/>
    </location>
</feature>
<organism evidence="7 8">
    <name type="scientific">Dietzia natronolimnaea</name>
    <dbReference type="NCBI Taxonomy" id="161920"/>
    <lineage>
        <taxon>Bacteria</taxon>
        <taxon>Bacillati</taxon>
        <taxon>Actinomycetota</taxon>
        <taxon>Actinomycetes</taxon>
        <taxon>Mycobacteriales</taxon>
        <taxon>Dietziaceae</taxon>
        <taxon>Dietzia</taxon>
    </lineage>
</organism>
<dbReference type="GO" id="GO:0008652">
    <property type="term" value="P:amino acid biosynthetic process"/>
    <property type="evidence" value="ECO:0007669"/>
    <property type="project" value="UniProtKB-KW"/>
</dbReference>
<dbReference type="EC" id="4.2.1.10" evidence="5"/>
<comment type="pathway">
    <text evidence="5">Metabolic intermediate biosynthesis; chorismate biosynthesis; chorismate from D-erythrose 4-phosphate and phosphoenolpyruvate: step 3/7.</text>
</comment>
<reference evidence="8" key="1">
    <citation type="submission" date="2017-09" db="EMBL/GenBank/DDBJ databases">
        <authorList>
            <person name="Zhang Y."/>
            <person name="Huang X."/>
            <person name="Liu J."/>
            <person name="Lu L."/>
            <person name="Peng K."/>
        </authorList>
    </citation>
    <scope>NUCLEOTIDE SEQUENCE [LARGE SCALE GENOMIC DNA]</scope>
    <source>
        <strain evidence="8">S-XJ-1</strain>
    </source>
</reference>
<name>A0A2A2WNK4_9ACTN</name>
<gene>
    <name evidence="5 7" type="primary">aroD</name>
    <name evidence="7" type="ORF">CEY15_13025</name>
</gene>
<feature type="binding site" evidence="5">
    <location>
        <position position="262"/>
    </location>
    <ligand>
        <name>3-dehydroquinate</name>
        <dbReference type="ChEBI" id="CHEBI:32364"/>
    </ligand>
</feature>
<feature type="binding site" evidence="5">
    <location>
        <begin position="74"/>
        <end position="76"/>
    </location>
    <ligand>
        <name>3-dehydroquinate</name>
        <dbReference type="ChEBI" id="CHEBI:32364"/>
    </ligand>
</feature>
<comment type="caution">
    <text evidence="7">The sequence shown here is derived from an EMBL/GenBank/DDBJ whole genome shotgun (WGS) entry which is preliminary data.</text>
</comment>
<protein>
    <recommendedName>
        <fullName evidence="5">3-dehydroquinate dehydratase</fullName>
        <shortName evidence="5">3-dehydroquinase</shortName>
        <ecNumber evidence="5">4.2.1.10</ecNumber>
    </recommendedName>
    <alternativeName>
        <fullName evidence="5">Type I DHQase</fullName>
    </alternativeName>
    <alternativeName>
        <fullName evidence="5">Type I dehydroquinase</fullName>
        <shortName evidence="5">DHQ1</shortName>
    </alternativeName>
</protein>
<comment type="subunit">
    <text evidence="5">Homodimer.</text>
</comment>
<dbReference type="GO" id="GO:0009423">
    <property type="term" value="P:chorismate biosynthetic process"/>
    <property type="evidence" value="ECO:0007669"/>
    <property type="project" value="UniProtKB-UniRule"/>
</dbReference>
<dbReference type="UniPathway" id="UPA00053">
    <property type="reaction ID" value="UER00086"/>
</dbReference>
<dbReference type="GO" id="GO:0003855">
    <property type="term" value="F:3-dehydroquinate dehydratase activity"/>
    <property type="evidence" value="ECO:0007669"/>
    <property type="project" value="UniProtKB-UniRule"/>
</dbReference>
<dbReference type="NCBIfam" id="TIGR01093">
    <property type="entry name" value="aroD"/>
    <property type="match status" value="1"/>
</dbReference>
<feature type="active site" description="Proton donor/acceptor" evidence="5">
    <location>
        <position position="174"/>
    </location>
</feature>
<keyword evidence="4 5" id="KW-0704">Schiff base</keyword>
<comment type="similarity">
    <text evidence="5">Belongs to the type-I 3-dehydroquinase family.</text>
</comment>
<dbReference type="AlphaFoldDB" id="A0A2A2WNK4"/>
<dbReference type="Gene3D" id="3.20.20.70">
    <property type="entry name" value="Aldolase class I"/>
    <property type="match status" value="1"/>
</dbReference>
<comment type="caution">
    <text evidence="5">Lacks conserved residue(s) required for the propagation of feature annotation.</text>
</comment>
<evidence type="ECO:0000256" key="1">
    <source>
        <dbReference type="ARBA" id="ARBA00001864"/>
    </source>
</evidence>
<dbReference type="RefSeq" id="WP_095718809.1">
    <property type="nucleotide sequence ID" value="NZ_NTGA01000022.1"/>
</dbReference>